<dbReference type="Pfam" id="PF08670">
    <property type="entry name" value="MEKHLA"/>
    <property type="match status" value="1"/>
</dbReference>
<protein>
    <recommendedName>
        <fullName evidence="1">MEKHLA domain-containing protein</fullName>
    </recommendedName>
</protein>
<keyword evidence="3" id="KW-1185">Reference proteome</keyword>
<feature type="domain" description="MEKHLA" evidence="1">
    <location>
        <begin position="28"/>
        <end position="175"/>
    </location>
</feature>
<accession>A0A2R5GV17</accession>
<organism evidence="2 3">
    <name type="scientific">Hondaea fermentalgiana</name>
    <dbReference type="NCBI Taxonomy" id="2315210"/>
    <lineage>
        <taxon>Eukaryota</taxon>
        <taxon>Sar</taxon>
        <taxon>Stramenopiles</taxon>
        <taxon>Bigyra</taxon>
        <taxon>Labyrinthulomycetes</taxon>
        <taxon>Thraustochytrida</taxon>
        <taxon>Thraustochytriidae</taxon>
        <taxon>Hondaea</taxon>
    </lineage>
</organism>
<dbReference type="OrthoDB" id="10266517at2759"/>
<name>A0A2R5GV17_9STRA</name>
<evidence type="ECO:0000313" key="3">
    <source>
        <dbReference type="Proteomes" id="UP000241890"/>
    </source>
</evidence>
<reference evidence="2 3" key="1">
    <citation type="submission" date="2017-12" db="EMBL/GenBank/DDBJ databases">
        <title>Sequencing, de novo assembly and annotation of complete genome of a new Thraustochytrid species, strain FCC1311.</title>
        <authorList>
            <person name="Sedici K."/>
            <person name="Godart F."/>
            <person name="Aiese Cigliano R."/>
            <person name="Sanseverino W."/>
            <person name="Barakat M."/>
            <person name="Ortet P."/>
            <person name="Marechal E."/>
            <person name="Cagnac O."/>
            <person name="Amato A."/>
        </authorList>
    </citation>
    <scope>NUCLEOTIDE SEQUENCE [LARGE SCALE GENOMIC DNA]</scope>
</reference>
<gene>
    <name evidence="2" type="ORF">FCC1311_109122</name>
</gene>
<sequence length="184" mass="20517">MAVRAFKIYGAGFKGPSPSVESSAEMQAHVARLVRSFARLTGGKSLPVLQEAKNLDDAEIWRRLHYDESVALLSTGPQEDPILNYGNLGAQKLFEVNWEELTSLPGRLTAGPMERQERQDFLDRVSKYGFVTDYSGIRTSAKGRKFRIVNANVWNVLPDEDDTDSSKLGQAAFFSTDVTRVDED</sequence>
<evidence type="ECO:0000313" key="2">
    <source>
        <dbReference type="EMBL" id="GBG34690.1"/>
    </source>
</evidence>
<dbReference type="Proteomes" id="UP000241890">
    <property type="component" value="Unassembled WGS sequence"/>
</dbReference>
<evidence type="ECO:0000259" key="1">
    <source>
        <dbReference type="Pfam" id="PF08670"/>
    </source>
</evidence>
<dbReference type="InParanoid" id="A0A2R5GV17"/>
<dbReference type="InterPro" id="IPR013978">
    <property type="entry name" value="MEKHLA"/>
</dbReference>
<dbReference type="EMBL" id="BEYU01000209">
    <property type="protein sequence ID" value="GBG34690.1"/>
    <property type="molecule type" value="Genomic_DNA"/>
</dbReference>
<comment type="caution">
    <text evidence="2">The sequence shown here is derived from an EMBL/GenBank/DDBJ whole genome shotgun (WGS) entry which is preliminary data.</text>
</comment>
<proteinExistence type="predicted"/>
<dbReference type="AlphaFoldDB" id="A0A2R5GV17"/>